<sequence>MPILRRLIPLLLNYDPSRILFIDCILVENKTTTLCGRSFMSDLNNADLELFKQKGWEIKFRTEIPLLSKTFLFPTYLSGLEFVNSLAHIAERLDHHPDLFLSYRKVTVEIFTHSKNTITDLDLRFAEETETIIRQG</sequence>
<dbReference type="Gene3D" id="3.30.1360.20">
    <property type="entry name" value="Transcriptional coactivator/pterin dehydratase"/>
    <property type="match status" value="1"/>
</dbReference>
<dbReference type="PANTHER" id="PTHR12599:SF0">
    <property type="entry name" value="PTERIN-4-ALPHA-CARBINOLAMINE DEHYDRATASE"/>
    <property type="match status" value="1"/>
</dbReference>
<dbReference type="AlphaFoldDB" id="Q75FD8"/>
<keyword evidence="4" id="KW-0456">Lyase</keyword>
<evidence type="ECO:0000313" key="6">
    <source>
        <dbReference type="Proteomes" id="UP000007037"/>
    </source>
</evidence>
<dbReference type="SUPFAM" id="SSF55248">
    <property type="entry name" value="PCD-like"/>
    <property type="match status" value="1"/>
</dbReference>
<name>Q75FD8_LEPIC</name>
<dbReference type="GO" id="GO:0006729">
    <property type="term" value="P:tetrahydrobiopterin biosynthetic process"/>
    <property type="evidence" value="ECO:0007669"/>
    <property type="project" value="InterPro"/>
</dbReference>
<dbReference type="PANTHER" id="PTHR12599">
    <property type="entry name" value="PTERIN-4-ALPHA-CARBINOLAMINE DEHYDRATASE"/>
    <property type="match status" value="1"/>
</dbReference>
<evidence type="ECO:0000256" key="1">
    <source>
        <dbReference type="ARBA" id="ARBA00001554"/>
    </source>
</evidence>
<organism evidence="5 6">
    <name type="scientific">Leptospira interrogans serogroup Icterohaemorrhagiae serovar copenhageni (strain Fiocruz L1-130)</name>
    <dbReference type="NCBI Taxonomy" id="267671"/>
    <lineage>
        <taxon>Bacteria</taxon>
        <taxon>Pseudomonadati</taxon>
        <taxon>Spirochaetota</taxon>
        <taxon>Spirochaetia</taxon>
        <taxon>Leptospirales</taxon>
        <taxon>Leptospiraceae</taxon>
        <taxon>Leptospira</taxon>
    </lineage>
</organism>
<dbReference type="HOGENOM" id="CLU_081974_4_2_12"/>
<evidence type="ECO:0000256" key="4">
    <source>
        <dbReference type="ARBA" id="ARBA00023239"/>
    </source>
</evidence>
<dbReference type="EC" id="4.2.1.96" evidence="3"/>
<dbReference type="EMBL" id="AE016824">
    <property type="protein sequence ID" value="AAS72277.1"/>
    <property type="molecule type" value="Genomic_DNA"/>
</dbReference>
<dbReference type="Proteomes" id="UP000007037">
    <property type="component" value="Chromosome II"/>
</dbReference>
<proteinExistence type="inferred from homology"/>
<evidence type="ECO:0000313" key="5">
    <source>
        <dbReference type="EMBL" id="AAS72277.1"/>
    </source>
</evidence>
<evidence type="ECO:0000256" key="2">
    <source>
        <dbReference type="ARBA" id="ARBA00006472"/>
    </source>
</evidence>
<gene>
    <name evidence="5" type="primary">phs</name>
    <name evidence="5" type="ordered locus">LIC_20256</name>
</gene>
<comment type="similarity">
    <text evidence="2">Belongs to the pterin-4-alpha-carbinolamine dehydratase family.</text>
</comment>
<evidence type="ECO:0000256" key="3">
    <source>
        <dbReference type="ARBA" id="ARBA00013252"/>
    </source>
</evidence>
<dbReference type="CDD" id="cd00488">
    <property type="entry name" value="PCD_DCoH"/>
    <property type="match status" value="1"/>
</dbReference>
<accession>Q75FD8</accession>
<dbReference type="InterPro" id="IPR001533">
    <property type="entry name" value="Pterin_deHydtase"/>
</dbReference>
<dbReference type="InterPro" id="IPR036428">
    <property type="entry name" value="PCD_sf"/>
</dbReference>
<dbReference type="Pfam" id="PF01329">
    <property type="entry name" value="Pterin_4a"/>
    <property type="match status" value="1"/>
</dbReference>
<dbReference type="GO" id="GO:0008124">
    <property type="term" value="F:4-alpha-hydroxytetrahydrobiopterin dehydratase activity"/>
    <property type="evidence" value="ECO:0007669"/>
    <property type="project" value="UniProtKB-EC"/>
</dbReference>
<reference evidence="5 6" key="1">
    <citation type="journal article" date="2004" name="J. Bacteriol.">
        <title>Comparative genomics of two Leptospira interrogans serovars reveals novel insights into physiology and pathogenesis.</title>
        <authorList>
            <person name="Nascimento A.L."/>
            <person name="Ko A.I."/>
            <person name="Martins E.A."/>
            <person name="Monteiro-Vitorello C.B."/>
            <person name="Ho P.L."/>
            <person name="Haake D.A."/>
            <person name="Verjovski-Almeida S."/>
            <person name="Hartskeerl R.A."/>
            <person name="Marques M.V."/>
            <person name="Oliveira M.C."/>
            <person name="Menck C.F."/>
            <person name="Leite L.C."/>
            <person name="Carrer H."/>
            <person name="Coutinho L.L."/>
            <person name="Degrave W.M."/>
            <person name="Dellagostin O.A."/>
            <person name="El-Dorry H."/>
            <person name="Ferro E.S."/>
            <person name="Ferro M.I."/>
            <person name="Furlan L.R."/>
            <person name="Gamberini M."/>
            <person name="Giglioti E.A."/>
            <person name="Goes-Neto A."/>
            <person name="Goldman G.H."/>
            <person name="Goldman M.H."/>
            <person name="Harakava R."/>
            <person name="Jeronimo S.M."/>
            <person name="Junqueira-De-Azevedo I.L."/>
            <person name="Kimura E.T."/>
            <person name="Kuramae E.E."/>
            <person name="Lemos E.G."/>
            <person name="Lemos M.V."/>
            <person name="Marino C.L."/>
            <person name="Nunes L.R."/>
            <person name="De Oliveira R.C."/>
            <person name="Pereira G.G."/>
            <person name="Reis M.S."/>
            <person name="Schriefer A."/>
            <person name="Siqueira W.J."/>
            <person name="Sommer P."/>
            <person name="Tsai S.M."/>
            <person name="Simpson A.J."/>
            <person name="Ferro J.A."/>
            <person name="Camargo L.E."/>
            <person name="Kitajima J.P."/>
            <person name="Setubal J.C."/>
            <person name="Van Sluys M.A."/>
        </authorList>
    </citation>
    <scope>NUCLEOTIDE SEQUENCE [LARGE SCALE GENOMIC DNA]</scope>
    <source>
        <strain evidence="5 6">Fiocruz L1-130</strain>
    </source>
</reference>
<protein>
    <recommendedName>
        <fullName evidence="3">4a-hydroxytetrahydrobiopterin dehydratase</fullName>
        <ecNumber evidence="3">4.2.1.96</ecNumber>
    </recommendedName>
</protein>
<comment type="catalytic activity">
    <reaction evidence="1">
        <text>(4aS,6R)-4a-hydroxy-L-erythro-5,6,7,8-tetrahydrobiopterin = (6R)-L-erythro-6,7-dihydrobiopterin + H2O</text>
        <dbReference type="Rhea" id="RHEA:11920"/>
        <dbReference type="ChEBI" id="CHEBI:15377"/>
        <dbReference type="ChEBI" id="CHEBI:15642"/>
        <dbReference type="ChEBI" id="CHEBI:43120"/>
        <dbReference type="EC" id="4.2.1.96"/>
    </reaction>
</comment>
<dbReference type="KEGG" id="lic:LIC_20256"/>